<evidence type="ECO:0000256" key="2">
    <source>
        <dbReference type="ARBA" id="ARBA00022679"/>
    </source>
</evidence>
<comment type="caution">
    <text evidence="3">The sequence shown here is derived from an EMBL/GenBank/DDBJ whole genome shotgun (WGS) entry which is preliminary data.</text>
</comment>
<keyword evidence="2" id="KW-0808">Transferase</keyword>
<evidence type="ECO:0000256" key="1">
    <source>
        <dbReference type="ARBA" id="ARBA00022603"/>
    </source>
</evidence>
<name>A0A1F7F210_UNCRA</name>
<keyword evidence="1" id="KW-0489">Methyltransferase</keyword>
<evidence type="ECO:0000313" key="4">
    <source>
        <dbReference type="Proteomes" id="UP000179243"/>
    </source>
</evidence>
<evidence type="ECO:0000313" key="3">
    <source>
        <dbReference type="EMBL" id="OGK00603.1"/>
    </source>
</evidence>
<protein>
    <recommendedName>
        <fullName evidence="5">Methyltransferase</fullName>
    </recommendedName>
</protein>
<dbReference type="PANTHER" id="PTHR40048">
    <property type="entry name" value="RHAMNOSYL O-METHYLTRANSFERASE"/>
    <property type="match status" value="1"/>
</dbReference>
<dbReference type="InterPro" id="IPR029063">
    <property type="entry name" value="SAM-dependent_MTases_sf"/>
</dbReference>
<reference evidence="3 4" key="1">
    <citation type="journal article" date="2016" name="Nat. Commun.">
        <title>Thousands of microbial genomes shed light on interconnected biogeochemical processes in an aquifer system.</title>
        <authorList>
            <person name="Anantharaman K."/>
            <person name="Brown C.T."/>
            <person name="Hug L.A."/>
            <person name="Sharon I."/>
            <person name="Castelle C.J."/>
            <person name="Probst A.J."/>
            <person name="Thomas B.C."/>
            <person name="Singh A."/>
            <person name="Wilkins M.J."/>
            <person name="Karaoz U."/>
            <person name="Brodie E.L."/>
            <person name="Williams K.H."/>
            <person name="Hubbard S.S."/>
            <person name="Banfield J.F."/>
        </authorList>
    </citation>
    <scope>NUCLEOTIDE SEQUENCE [LARGE SCALE GENOMIC DNA]</scope>
</reference>
<dbReference type="GO" id="GO:0008168">
    <property type="term" value="F:methyltransferase activity"/>
    <property type="evidence" value="ECO:0007669"/>
    <property type="project" value="UniProtKB-KW"/>
</dbReference>
<dbReference type="GO" id="GO:0032259">
    <property type="term" value="P:methylation"/>
    <property type="evidence" value="ECO:0007669"/>
    <property type="project" value="UniProtKB-KW"/>
</dbReference>
<organism evidence="3 4">
    <name type="scientific">Candidatus Raymondbacteria bacterium RIFOXYD12_FULL_49_13</name>
    <dbReference type="NCBI Taxonomy" id="1817890"/>
    <lineage>
        <taxon>Bacteria</taxon>
        <taxon>Raymondiibacteriota</taxon>
    </lineage>
</organism>
<dbReference type="GO" id="GO:0005886">
    <property type="term" value="C:plasma membrane"/>
    <property type="evidence" value="ECO:0007669"/>
    <property type="project" value="TreeGrafter"/>
</dbReference>
<dbReference type="Proteomes" id="UP000179243">
    <property type="component" value="Unassembled WGS sequence"/>
</dbReference>
<gene>
    <name evidence="3" type="ORF">A2519_21595</name>
</gene>
<dbReference type="Gene3D" id="3.40.50.150">
    <property type="entry name" value="Vaccinia Virus protein VP39"/>
    <property type="match status" value="1"/>
</dbReference>
<dbReference type="PANTHER" id="PTHR40048:SF1">
    <property type="entry name" value="RHAMNOSYL O-METHYLTRANSFERASE"/>
    <property type="match status" value="1"/>
</dbReference>
<accession>A0A1F7F210</accession>
<sequence length="201" mass="22710">MESLVDFAFTGYSGIIKPLQEKTEILGLLKTIADKKPATVLEIGTAIGGNLFLFCSVARPDATIISLDLPGGKYGGGYPLWRKWLYRSFPKTCQRLFLVRANSHLEETRKKIAAILKNREIDFLFIDGDHTYEGVKQDFNMYTPFVKKGGLIAFHDIAPHSSNDGCGVDRYWQEIKTRGPFMEFIRSWNQGWAGIGLIEKQ</sequence>
<proteinExistence type="predicted"/>
<dbReference type="SUPFAM" id="SSF53335">
    <property type="entry name" value="S-adenosyl-L-methionine-dependent methyltransferases"/>
    <property type="match status" value="1"/>
</dbReference>
<evidence type="ECO:0008006" key="5">
    <source>
        <dbReference type="Google" id="ProtNLM"/>
    </source>
</evidence>
<dbReference type="AlphaFoldDB" id="A0A1F7F210"/>
<dbReference type="EMBL" id="MFYX01000144">
    <property type="protein sequence ID" value="OGK00603.1"/>
    <property type="molecule type" value="Genomic_DNA"/>
</dbReference>
<dbReference type="Pfam" id="PF13578">
    <property type="entry name" value="Methyltransf_24"/>
    <property type="match status" value="1"/>
</dbReference>